<dbReference type="EMBL" id="LSRX01000591">
    <property type="protein sequence ID" value="OLP93199.1"/>
    <property type="molecule type" value="Genomic_DNA"/>
</dbReference>
<dbReference type="OrthoDB" id="448992at2759"/>
<feature type="compositionally biased region" description="Basic and acidic residues" evidence="1">
    <location>
        <begin position="58"/>
        <end position="76"/>
    </location>
</feature>
<gene>
    <name evidence="2" type="ORF">AK812_SmicGene24915</name>
</gene>
<dbReference type="AlphaFoldDB" id="A0A1Q9DDF6"/>
<protein>
    <recommendedName>
        <fullName evidence="4">CCHC-type domain-containing protein</fullName>
    </recommendedName>
</protein>
<comment type="caution">
    <text evidence="2">The sequence shown here is derived from an EMBL/GenBank/DDBJ whole genome shotgun (WGS) entry which is preliminary data.</text>
</comment>
<feature type="region of interest" description="Disordered" evidence="1">
    <location>
        <begin position="382"/>
        <end position="417"/>
    </location>
</feature>
<feature type="region of interest" description="Disordered" evidence="1">
    <location>
        <begin position="181"/>
        <end position="216"/>
    </location>
</feature>
<name>A0A1Q9DDF6_SYMMI</name>
<keyword evidence="3" id="KW-1185">Reference proteome</keyword>
<feature type="compositionally biased region" description="Basic and acidic residues" evidence="1">
    <location>
        <begin position="23"/>
        <end position="39"/>
    </location>
</feature>
<reference evidence="2 3" key="1">
    <citation type="submission" date="2016-02" db="EMBL/GenBank/DDBJ databases">
        <title>Genome analysis of coral dinoflagellate symbionts highlights evolutionary adaptations to a symbiotic lifestyle.</title>
        <authorList>
            <person name="Aranda M."/>
            <person name="Li Y."/>
            <person name="Liew Y.J."/>
            <person name="Baumgarten S."/>
            <person name="Simakov O."/>
            <person name="Wilson M."/>
            <person name="Piel J."/>
            <person name="Ashoor H."/>
            <person name="Bougouffa S."/>
            <person name="Bajic V.B."/>
            <person name="Ryu T."/>
            <person name="Ravasi T."/>
            <person name="Bayer T."/>
            <person name="Micklem G."/>
            <person name="Kim H."/>
            <person name="Bhak J."/>
            <person name="Lajeunesse T.C."/>
            <person name="Voolstra C.R."/>
        </authorList>
    </citation>
    <scope>NUCLEOTIDE SEQUENCE [LARGE SCALE GENOMIC DNA]</scope>
    <source>
        <strain evidence="2 3">CCMP2467</strain>
    </source>
</reference>
<feature type="compositionally biased region" description="Acidic residues" evidence="1">
    <location>
        <begin position="399"/>
        <end position="417"/>
    </location>
</feature>
<evidence type="ECO:0008006" key="4">
    <source>
        <dbReference type="Google" id="ProtNLM"/>
    </source>
</evidence>
<feature type="compositionally biased region" description="Polar residues" evidence="1">
    <location>
        <begin position="77"/>
        <end position="91"/>
    </location>
</feature>
<evidence type="ECO:0000313" key="3">
    <source>
        <dbReference type="Proteomes" id="UP000186817"/>
    </source>
</evidence>
<dbReference type="Proteomes" id="UP000186817">
    <property type="component" value="Unassembled WGS sequence"/>
</dbReference>
<feature type="region of interest" description="Disordered" evidence="1">
    <location>
        <begin position="444"/>
        <end position="465"/>
    </location>
</feature>
<feature type="region of interest" description="Disordered" evidence="1">
    <location>
        <begin position="55"/>
        <end position="98"/>
    </location>
</feature>
<evidence type="ECO:0000256" key="1">
    <source>
        <dbReference type="SAM" id="MobiDB-lite"/>
    </source>
</evidence>
<proteinExistence type="predicted"/>
<organism evidence="2 3">
    <name type="scientific">Symbiodinium microadriaticum</name>
    <name type="common">Dinoflagellate</name>
    <name type="synonym">Zooxanthella microadriatica</name>
    <dbReference type="NCBI Taxonomy" id="2951"/>
    <lineage>
        <taxon>Eukaryota</taxon>
        <taxon>Sar</taxon>
        <taxon>Alveolata</taxon>
        <taxon>Dinophyceae</taxon>
        <taxon>Suessiales</taxon>
        <taxon>Symbiodiniaceae</taxon>
        <taxon>Symbiodinium</taxon>
    </lineage>
</organism>
<accession>A0A1Q9DDF6</accession>
<evidence type="ECO:0000313" key="2">
    <source>
        <dbReference type="EMBL" id="OLP93199.1"/>
    </source>
</evidence>
<feature type="region of interest" description="Disordered" evidence="1">
    <location>
        <begin position="1"/>
        <end position="43"/>
    </location>
</feature>
<sequence length="758" mass="84393">MSSGPQTAGNPLPAASGDAEPATSEREVSEGGERHSNLEEEHDWCDQSYGGAWWDSRTGWDDWDWNRPRRGDEQGRRSSWATTWDGSSTDVSARRGESWNHGHDGDDFFAYGNRPARGGRGLLRERDDYEGVWQDPWADGRAKGPAWHDYPEVHRSGQWGDAAPYTAPVWSGWKHFESGSNLGGGGSDSGAAKGGNPRPSEKLSVPVFSGGDDEEVGSSARSYLRQVEAWRRLTFLPPAQQGLVLYRHLTGKAWVAAEELNVDILSRDDGVHYLMSWLRNRYLDLEVTRIGKALSEMFRKLRRKPGQSIRDYNAEYDRLHARLKEVGCMLPEECAAWLYVDRLQLEEGAELNLLASVGNTYSLGRLQKAAIIQDRALRKPWENGQGKGRKPYTAHVTDNGDEDWNEETTVDAPEDDEDMPEEVAVAYMTYQSAKNKYRDYKNARGYRGDNDKGDNHDKNQAAKVRDDKLRQIKARSFCSGCGRRGHWHKDDECPNNAGAKNAVPKPGATVKDVCVSMPAEVMTLKHISGTLLGITDTACARTVAGTNWLQEYKDRIGDDGPQPQLSKECEAYRFGTGKIHYSSFSVLLTFGLGEKIIQLRASIIPGDIPLLLSKTALARLGMIYDVSSGTADFTKVGLTDYKLLSTPSGHPAIPIVPAKLASGLASVLSIEDLNLEPRVQYIVHAVSFAGNRQQNLYNLYYDKKLPPQVKNMLTETQLCRESFMSWWKQCDVGGDFWVETESAWISALKEFAAVLSAG</sequence>